<feature type="compositionally biased region" description="Basic and acidic residues" evidence="9">
    <location>
        <begin position="428"/>
        <end position="444"/>
    </location>
</feature>
<feature type="compositionally biased region" description="Basic and acidic residues" evidence="9">
    <location>
        <begin position="410"/>
        <end position="419"/>
    </location>
</feature>
<dbReference type="OrthoDB" id="676979at2759"/>
<gene>
    <name evidence="13" type="primary">LOC109720237</name>
</gene>
<reference evidence="12" key="1">
    <citation type="journal article" date="2015" name="Nat. Genet.">
        <title>The pineapple genome and the evolution of CAM photosynthesis.</title>
        <authorList>
            <person name="Ming R."/>
            <person name="VanBuren R."/>
            <person name="Wai C.M."/>
            <person name="Tang H."/>
            <person name="Schatz M.C."/>
            <person name="Bowers J.E."/>
            <person name="Lyons E."/>
            <person name="Wang M.L."/>
            <person name="Chen J."/>
            <person name="Biggers E."/>
            <person name="Zhang J."/>
            <person name="Huang L."/>
            <person name="Zhang L."/>
            <person name="Miao W."/>
            <person name="Zhang J."/>
            <person name="Ye Z."/>
            <person name="Miao C."/>
            <person name="Lin Z."/>
            <person name="Wang H."/>
            <person name="Zhou H."/>
            <person name="Yim W.C."/>
            <person name="Priest H.D."/>
            <person name="Zheng C."/>
            <person name="Woodhouse M."/>
            <person name="Edger P.P."/>
            <person name="Guyot R."/>
            <person name="Guo H.B."/>
            <person name="Guo H."/>
            <person name="Zheng G."/>
            <person name="Singh R."/>
            <person name="Sharma A."/>
            <person name="Min X."/>
            <person name="Zheng Y."/>
            <person name="Lee H."/>
            <person name="Gurtowski J."/>
            <person name="Sedlazeck F.J."/>
            <person name="Harkess A."/>
            <person name="McKain M.R."/>
            <person name="Liao Z."/>
            <person name="Fang J."/>
            <person name="Liu J."/>
            <person name="Zhang X."/>
            <person name="Zhang Q."/>
            <person name="Hu W."/>
            <person name="Qin Y."/>
            <person name="Wang K."/>
            <person name="Chen L.Y."/>
            <person name="Shirley N."/>
            <person name="Lin Y.R."/>
            <person name="Liu L.Y."/>
            <person name="Hernandez A.G."/>
            <person name="Wright C.L."/>
            <person name="Bulone V."/>
            <person name="Tuskan G.A."/>
            <person name="Heath K."/>
            <person name="Zee F."/>
            <person name="Moore P.H."/>
            <person name="Sunkar R."/>
            <person name="Leebens-Mack J.H."/>
            <person name="Mockler T."/>
            <person name="Bennetzen J.L."/>
            <person name="Freeling M."/>
            <person name="Sankoff D."/>
            <person name="Paterson A.H."/>
            <person name="Zhu X."/>
            <person name="Yang X."/>
            <person name="Smith J.A."/>
            <person name="Cushman J.C."/>
            <person name="Paull R.E."/>
            <person name="Yu Q."/>
        </authorList>
    </citation>
    <scope>NUCLEOTIDE SEQUENCE [LARGE SCALE GENOMIC DNA]</scope>
    <source>
        <strain evidence="12">cv. F153</strain>
    </source>
</reference>
<dbReference type="InterPro" id="IPR001611">
    <property type="entry name" value="Leu-rich_rpt"/>
</dbReference>
<dbReference type="InterPro" id="IPR013210">
    <property type="entry name" value="LRR_N_plant-typ"/>
</dbReference>
<dbReference type="GeneID" id="109720237"/>
<keyword evidence="6 10" id="KW-1133">Transmembrane helix</keyword>
<dbReference type="SUPFAM" id="SSF52058">
    <property type="entry name" value="L domain-like"/>
    <property type="match status" value="1"/>
</dbReference>
<dbReference type="FunFam" id="3.30.200.20:FF:000125">
    <property type="entry name" value="Protein STRUBBELIG-RECEPTOR FAMILY 8"/>
    <property type="match status" value="1"/>
</dbReference>
<dbReference type="InterPro" id="IPR011009">
    <property type="entry name" value="Kinase-like_dom_sf"/>
</dbReference>
<feature type="region of interest" description="Disordered" evidence="9">
    <location>
        <begin position="410"/>
        <end position="444"/>
    </location>
</feature>
<dbReference type="RefSeq" id="XP_020102785.1">
    <property type="nucleotide sequence ID" value="XM_020247196.1"/>
</dbReference>
<dbReference type="Gene3D" id="1.10.510.10">
    <property type="entry name" value="Transferase(Phosphotransferase) domain 1"/>
    <property type="match status" value="1"/>
</dbReference>
<dbReference type="PANTHER" id="PTHR48007:SF22">
    <property type="entry name" value="PROTEIN STRUBBELIG-RECEPTOR FAMILY 3-LIKE ISOFORM X1"/>
    <property type="match status" value="1"/>
</dbReference>
<dbReference type="GO" id="GO:0016020">
    <property type="term" value="C:membrane"/>
    <property type="evidence" value="ECO:0007669"/>
    <property type="project" value="UniProtKB-SubCell"/>
</dbReference>
<evidence type="ECO:0000313" key="13">
    <source>
        <dbReference type="RefSeq" id="XP_020102785.1"/>
    </source>
</evidence>
<evidence type="ECO:0000313" key="12">
    <source>
        <dbReference type="Proteomes" id="UP000515123"/>
    </source>
</evidence>
<feature type="transmembrane region" description="Helical" evidence="10">
    <location>
        <begin position="80"/>
        <end position="100"/>
    </location>
</feature>
<evidence type="ECO:0000256" key="3">
    <source>
        <dbReference type="ARBA" id="ARBA00022692"/>
    </source>
</evidence>
<name>A0A6P5GBS0_ANACO</name>
<dbReference type="Pfam" id="PF07714">
    <property type="entry name" value="PK_Tyr_Ser-Thr"/>
    <property type="match status" value="1"/>
</dbReference>
<dbReference type="InterPro" id="IPR032675">
    <property type="entry name" value="LRR_dom_sf"/>
</dbReference>
<keyword evidence="3 10" id="KW-0812">Transmembrane</keyword>
<evidence type="ECO:0000259" key="11">
    <source>
        <dbReference type="PROSITE" id="PS50011"/>
    </source>
</evidence>
<evidence type="ECO:0000256" key="9">
    <source>
        <dbReference type="SAM" id="MobiDB-lite"/>
    </source>
</evidence>
<organism evidence="12 13">
    <name type="scientific">Ananas comosus</name>
    <name type="common">Pineapple</name>
    <name type="synonym">Ananas ananas</name>
    <dbReference type="NCBI Taxonomy" id="4615"/>
    <lineage>
        <taxon>Eukaryota</taxon>
        <taxon>Viridiplantae</taxon>
        <taxon>Streptophyta</taxon>
        <taxon>Embryophyta</taxon>
        <taxon>Tracheophyta</taxon>
        <taxon>Spermatophyta</taxon>
        <taxon>Magnoliopsida</taxon>
        <taxon>Liliopsida</taxon>
        <taxon>Poales</taxon>
        <taxon>Bromeliaceae</taxon>
        <taxon>Bromelioideae</taxon>
        <taxon>Ananas</taxon>
    </lineage>
</organism>
<evidence type="ECO:0000256" key="7">
    <source>
        <dbReference type="ARBA" id="ARBA00023136"/>
    </source>
</evidence>
<feature type="domain" description="Protein kinase" evidence="11">
    <location>
        <begin position="503"/>
        <end position="779"/>
    </location>
</feature>
<feature type="transmembrane region" description="Helical" evidence="10">
    <location>
        <begin position="38"/>
        <end position="60"/>
    </location>
</feature>
<accession>A0A6P5GBS0</accession>
<dbReference type="AlphaFoldDB" id="A0A6P5GBS0"/>
<keyword evidence="7 10" id="KW-0472">Membrane</keyword>
<evidence type="ECO:0000256" key="6">
    <source>
        <dbReference type="ARBA" id="ARBA00022989"/>
    </source>
</evidence>
<keyword evidence="4" id="KW-0732">Signal</keyword>
<keyword evidence="8" id="KW-0675">Receptor</keyword>
<dbReference type="FunFam" id="3.80.10.10:FF:000062">
    <property type="entry name" value="protein STRUBBELIG-RECEPTOR FAMILY 3"/>
    <property type="match status" value="1"/>
</dbReference>
<evidence type="ECO:0000256" key="2">
    <source>
        <dbReference type="ARBA" id="ARBA00022614"/>
    </source>
</evidence>
<dbReference type="SUPFAM" id="SSF56112">
    <property type="entry name" value="Protein kinase-like (PK-like)"/>
    <property type="match status" value="1"/>
</dbReference>
<dbReference type="GO" id="GO:0005524">
    <property type="term" value="F:ATP binding"/>
    <property type="evidence" value="ECO:0007669"/>
    <property type="project" value="InterPro"/>
</dbReference>
<evidence type="ECO:0000256" key="10">
    <source>
        <dbReference type="SAM" id="Phobius"/>
    </source>
</evidence>
<dbReference type="Pfam" id="PF00560">
    <property type="entry name" value="LRR_1"/>
    <property type="match status" value="3"/>
</dbReference>
<dbReference type="GO" id="GO:0004672">
    <property type="term" value="F:protein kinase activity"/>
    <property type="evidence" value="ECO:0007669"/>
    <property type="project" value="InterPro"/>
</dbReference>
<dbReference type="Proteomes" id="UP000515123">
    <property type="component" value="Linkage group 14"/>
</dbReference>
<sequence length="808" mass="89798">MTGASLLRYFCLGYNYPCLLDRAHPVLVRLFFLEVKQLLFFFFFFVLLDGAKLGNAAGYLKDTGILHHRMLQTNNTRLRVCLWLAVCVAELFAIPFIPAYTDEQDVYAINNLYAALDSPPLPGWTTYGGDPCIEAWQGVQCTDSHVTAIVLNGANLGGRLSETLVNFTSMITIDLSNNHIGGTVPENLPRTMRKFYLSANQLTGSIPSSLSELTLISDMSLSGNLLTGELPDAFQMLSGLVNLDISSNNLHGQLPSSMEKLSSLTTLHLQDNQLSGTLDVLENLPLNDLNIENNLFSGPIPMKMLNIPNFQKDGNLFNASVSPSPMAPQGSSQFSDVPAPQYMPASPTNIPSVQDDGLTYKTKNVLLMKLIGSVIGAMSSLTVAMLIAIFCTLKWKERKLQYTGFSKRPALHEGERPKEPLNTGLIKQNKEAEKVPEESAQNQREHKINMAGSKSLLVPPLVEKNIRGPIVLNGTSQRIPAKQNPPTTRSFSIAVLQQCTNNFSEENLISSGSLGQIYIAEFPEKKLFAVLKLDDFNSMIPAVDFLKLVESICELQHPNVVELVGYCTEFGQRLLVYRYFSRSTLYGLLHFDNDPSKKLSWNARLRVVLGAAKGLEYLHEGCQKQVVYRYFEPGNVLINDELAVRLSGCGLALVMSPESRTQLSGSSHAFSSYEAPELSQSGSWSEKSDIYSFGVVMLELLTGRKPYDSSRPREEQNLVRWANSQLHDMDALAYMMDPSIQGEFPVRSLSRFADIICRCIQHAPEFRPPMSQVVQDLALVVDDAMKTTDENPYAVRQETTGRPTLNYW</sequence>
<dbReference type="Gene3D" id="3.80.10.10">
    <property type="entry name" value="Ribonuclease Inhibitor"/>
    <property type="match status" value="1"/>
</dbReference>
<keyword evidence="2" id="KW-0433">Leucine-rich repeat</keyword>
<dbReference type="InterPro" id="IPR046959">
    <property type="entry name" value="PRK1-6/SRF4-like"/>
</dbReference>
<keyword evidence="5" id="KW-0677">Repeat</keyword>
<dbReference type="InterPro" id="IPR001245">
    <property type="entry name" value="Ser-Thr/Tyr_kinase_cat_dom"/>
</dbReference>
<reference evidence="13" key="2">
    <citation type="submission" date="2025-08" db="UniProtKB">
        <authorList>
            <consortium name="RefSeq"/>
        </authorList>
    </citation>
    <scope>IDENTIFICATION</scope>
    <source>
        <tissue evidence="13">Leaf</tissue>
    </source>
</reference>
<dbReference type="Gene3D" id="3.30.200.20">
    <property type="entry name" value="Phosphorylase Kinase, domain 1"/>
    <property type="match status" value="1"/>
</dbReference>
<dbReference type="Pfam" id="PF08263">
    <property type="entry name" value="LRRNT_2"/>
    <property type="match status" value="1"/>
</dbReference>
<keyword evidence="12" id="KW-1185">Reference proteome</keyword>
<evidence type="ECO:0000256" key="8">
    <source>
        <dbReference type="ARBA" id="ARBA00023170"/>
    </source>
</evidence>
<comment type="subcellular location">
    <subcellularLocation>
        <location evidence="1">Membrane</location>
    </subcellularLocation>
</comment>
<feature type="transmembrane region" description="Helical" evidence="10">
    <location>
        <begin position="370"/>
        <end position="393"/>
    </location>
</feature>
<protein>
    <submittedName>
        <fullName evidence="13">Protein STRUBBELIG-RECEPTOR FAMILY 3-like isoform X1</fullName>
    </submittedName>
</protein>
<evidence type="ECO:0000256" key="1">
    <source>
        <dbReference type="ARBA" id="ARBA00004370"/>
    </source>
</evidence>
<dbReference type="PROSITE" id="PS51450">
    <property type="entry name" value="LRR"/>
    <property type="match status" value="1"/>
</dbReference>
<dbReference type="FunFam" id="1.10.510.10:FF:000095">
    <property type="entry name" value="protein STRUBBELIG-RECEPTOR FAMILY 8"/>
    <property type="match status" value="1"/>
</dbReference>
<evidence type="ECO:0000256" key="4">
    <source>
        <dbReference type="ARBA" id="ARBA00022729"/>
    </source>
</evidence>
<proteinExistence type="predicted"/>
<evidence type="ECO:0000256" key="5">
    <source>
        <dbReference type="ARBA" id="ARBA00022737"/>
    </source>
</evidence>
<dbReference type="InterPro" id="IPR000719">
    <property type="entry name" value="Prot_kinase_dom"/>
</dbReference>
<dbReference type="PROSITE" id="PS50011">
    <property type="entry name" value="PROTEIN_KINASE_DOM"/>
    <property type="match status" value="1"/>
</dbReference>
<dbReference type="PANTHER" id="PTHR48007">
    <property type="entry name" value="LEUCINE-RICH REPEAT RECEPTOR-LIKE PROTEIN KINASE PXC1"/>
    <property type="match status" value="1"/>
</dbReference>